<evidence type="ECO:0000313" key="2">
    <source>
        <dbReference type="EMBL" id="MBT0769061.1"/>
    </source>
</evidence>
<proteinExistence type="predicted"/>
<keyword evidence="1" id="KW-0812">Transmembrane</keyword>
<feature type="transmembrane region" description="Helical" evidence="1">
    <location>
        <begin position="17"/>
        <end position="38"/>
    </location>
</feature>
<reference evidence="2 3" key="1">
    <citation type="submission" date="2021-05" db="EMBL/GenBank/DDBJ databases">
        <title>Kineosporia and Streptomyces sp. nov. two new marine actinobacteria isolated from Coral.</title>
        <authorList>
            <person name="Buangrab K."/>
            <person name="Sutthacheep M."/>
            <person name="Yeemin T."/>
            <person name="Harunari E."/>
            <person name="Igarashi Y."/>
            <person name="Kanchanasin P."/>
            <person name="Tanasupawat S."/>
            <person name="Phongsopitanun W."/>
        </authorList>
    </citation>
    <scope>NUCLEOTIDE SEQUENCE [LARGE SCALE GENOMIC DNA]</scope>
    <source>
        <strain evidence="2 3">J2-2</strain>
    </source>
</reference>
<name>A0ABS5TFU6_9ACTN</name>
<accession>A0ABS5TFU6</accession>
<keyword evidence="1" id="KW-0472">Membrane</keyword>
<evidence type="ECO:0000256" key="1">
    <source>
        <dbReference type="SAM" id="Phobius"/>
    </source>
</evidence>
<keyword evidence="1" id="KW-1133">Transmembrane helix</keyword>
<feature type="transmembrane region" description="Helical" evidence="1">
    <location>
        <begin position="50"/>
        <end position="72"/>
    </location>
</feature>
<sequence length="177" mass="19229">MHSWCDPVADEAARTDVAVLMLAMVFTCCWGVVQLAVLGQPTRSVRLGTLFLAAGLGFYGCGVLAVALEYAVTRVWAGATGQPLNHVVEVASYTVDPFVEEAVKVLPLLILAYGLRGRLQRAFLEDEYTGPQEEPIAVSFVENLPYPNEPAAGVVELLGPRLRAQLIRQRGALYPKM</sequence>
<gene>
    <name evidence="2" type="ORF">KIH74_09000</name>
</gene>
<organism evidence="2 3">
    <name type="scientific">Kineosporia corallincola</name>
    <dbReference type="NCBI Taxonomy" id="2835133"/>
    <lineage>
        <taxon>Bacteria</taxon>
        <taxon>Bacillati</taxon>
        <taxon>Actinomycetota</taxon>
        <taxon>Actinomycetes</taxon>
        <taxon>Kineosporiales</taxon>
        <taxon>Kineosporiaceae</taxon>
        <taxon>Kineosporia</taxon>
    </lineage>
</organism>
<dbReference type="EMBL" id="JAHBAY010000003">
    <property type="protein sequence ID" value="MBT0769061.1"/>
    <property type="molecule type" value="Genomic_DNA"/>
</dbReference>
<evidence type="ECO:0000313" key="3">
    <source>
        <dbReference type="Proteomes" id="UP001197247"/>
    </source>
</evidence>
<dbReference type="RefSeq" id="WP_214155351.1">
    <property type="nucleotide sequence ID" value="NZ_JAHBAY010000003.1"/>
</dbReference>
<keyword evidence="3" id="KW-1185">Reference proteome</keyword>
<comment type="caution">
    <text evidence="2">The sequence shown here is derived from an EMBL/GenBank/DDBJ whole genome shotgun (WGS) entry which is preliminary data.</text>
</comment>
<dbReference type="Proteomes" id="UP001197247">
    <property type="component" value="Unassembled WGS sequence"/>
</dbReference>
<protein>
    <submittedName>
        <fullName evidence="2">Uncharacterized protein</fullName>
    </submittedName>
</protein>